<dbReference type="PIRSF" id="PIRSF001439">
    <property type="entry name" value="CryM"/>
    <property type="match status" value="1"/>
</dbReference>
<dbReference type="PANTHER" id="PTHR13812:SF19">
    <property type="entry name" value="KETIMINE REDUCTASE MU-CRYSTALLIN"/>
    <property type="match status" value="1"/>
</dbReference>
<organism evidence="2 3">
    <name type="scientific">Halorubrum vacuolatum</name>
    <name type="common">Natronobacterium vacuolatum</name>
    <dbReference type="NCBI Taxonomy" id="63740"/>
    <lineage>
        <taxon>Archaea</taxon>
        <taxon>Methanobacteriati</taxon>
        <taxon>Methanobacteriota</taxon>
        <taxon>Stenosarchaea group</taxon>
        <taxon>Halobacteria</taxon>
        <taxon>Halobacteriales</taxon>
        <taxon>Haloferacaceae</taxon>
        <taxon>Halorubrum</taxon>
    </lineage>
</organism>
<dbReference type="Proteomes" id="UP000198397">
    <property type="component" value="Unassembled WGS sequence"/>
</dbReference>
<dbReference type="Gene3D" id="3.30.1780.10">
    <property type="entry name" value="ornithine cyclodeaminase, domain 1"/>
    <property type="match status" value="1"/>
</dbReference>
<dbReference type="InterPro" id="IPR023401">
    <property type="entry name" value="ODC_N"/>
</dbReference>
<dbReference type="InterPro" id="IPR036291">
    <property type="entry name" value="NAD(P)-bd_dom_sf"/>
</dbReference>
<dbReference type="PANTHER" id="PTHR13812">
    <property type="entry name" value="KETIMINE REDUCTASE MU-CRYSTALLIN"/>
    <property type="match status" value="1"/>
</dbReference>
<feature type="region of interest" description="Disordered" evidence="1">
    <location>
        <begin position="31"/>
        <end position="68"/>
    </location>
</feature>
<proteinExistence type="predicted"/>
<evidence type="ECO:0000256" key="1">
    <source>
        <dbReference type="SAM" id="MobiDB-lite"/>
    </source>
</evidence>
<name>A0A238WXI0_HALVU</name>
<sequence>MYVLSDDDVAAVLDLEALLDVVADGLRAQGRGDVERPPRPHFPVGIDLDDDFEETGGRNDGSAPDGNDRALGTGLVMSAYVHGASTYATKIVGVHEGNSARGLPTVNASITLTAADTGRPLATMDGTRITNARTGCIGGLAARHLAVDGPVRVGVIGAGQQARWQTRAIAAAVPVESVRIYAPSESRERCAADLRARDIRAQTVPSAADAVRDADVIVTATTATEPVFDGQDLQPGALVVAVGAYTATTRELDDRTVERAAAIYADVPEEVAATGDFPTHDPADLLPFASVLAGDRGRERETDVIVVASVGTAVMDAVAAEDVYERAVRENVGTDVPLSGDEYGR</sequence>
<dbReference type="RefSeq" id="WP_089385086.1">
    <property type="nucleotide sequence ID" value="NZ_FZNQ01000011.1"/>
</dbReference>
<reference evidence="2 3" key="1">
    <citation type="submission" date="2017-06" db="EMBL/GenBank/DDBJ databases">
        <authorList>
            <person name="Kim H.J."/>
            <person name="Triplett B.A."/>
        </authorList>
    </citation>
    <scope>NUCLEOTIDE SEQUENCE [LARGE SCALE GENOMIC DNA]</scope>
    <source>
        <strain evidence="2 3">DSM 8800</strain>
    </source>
</reference>
<dbReference type="InterPro" id="IPR003462">
    <property type="entry name" value="ODC_Mu_crystall"/>
</dbReference>
<dbReference type="OrthoDB" id="214116at2157"/>
<gene>
    <name evidence="2" type="ORF">SAMN06264855_11123</name>
</gene>
<dbReference type="Pfam" id="PF02423">
    <property type="entry name" value="OCD_Mu_crystall"/>
    <property type="match status" value="1"/>
</dbReference>
<dbReference type="SUPFAM" id="SSF51735">
    <property type="entry name" value="NAD(P)-binding Rossmann-fold domains"/>
    <property type="match status" value="1"/>
</dbReference>
<protein>
    <submittedName>
        <fullName evidence="2">Alanine dehydrogenase</fullName>
    </submittedName>
</protein>
<dbReference type="EMBL" id="FZNQ01000011">
    <property type="protein sequence ID" value="SNR51216.1"/>
    <property type="molecule type" value="Genomic_DNA"/>
</dbReference>
<evidence type="ECO:0000313" key="3">
    <source>
        <dbReference type="Proteomes" id="UP000198397"/>
    </source>
</evidence>
<dbReference type="AlphaFoldDB" id="A0A238WXI0"/>
<dbReference type="Gene3D" id="3.40.50.720">
    <property type="entry name" value="NAD(P)-binding Rossmann-like Domain"/>
    <property type="match status" value="1"/>
</dbReference>
<evidence type="ECO:0000313" key="2">
    <source>
        <dbReference type="EMBL" id="SNR51216.1"/>
    </source>
</evidence>
<keyword evidence="3" id="KW-1185">Reference proteome</keyword>
<accession>A0A238WXI0</accession>
<dbReference type="GO" id="GO:0005737">
    <property type="term" value="C:cytoplasm"/>
    <property type="evidence" value="ECO:0007669"/>
    <property type="project" value="TreeGrafter"/>
</dbReference>